<dbReference type="SUPFAM" id="SSF48403">
    <property type="entry name" value="Ankyrin repeat"/>
    <property type="match status" value="1"/>
</dbReference>
<sequence>MSDRELTSSVTHWQGLCWTPEFQPDATSADAGLGNGFADAEDHEAGVRTIRVAFAASLPRRSMRGEGMVSCVSESEAPEALYDFARRGKAAEASLLLDRGLSPDAFMAYDGGTALVTAARGGHASVVELLLRRRASLDVHTDDGSSALLHAAHGGSCAALAALLRARADPGEANEDGVTPLMLASDRGHREALRLLLGAAADVGATADGFGSALDFAARSGHEEAVAVLESAGARAAGAGLDLGLERYLVVSFSVSTSCHFCCLRFSLKWYFSLFSHIVTVPDDVPTINQAINRLARREEGSHPRCEASRGIVLVRPGVYAESVRVTQNCYVLGLGRRRGVVVEAPGWESALVFSGLGVRGFQHGEDSCIANMTFRCRNDLMRGRCVYIVLGQPALRHCDVEGGVQVSGCGTAPLLHGCHVRCSWASGVHFTDHCRGSLRESVVARSRRHGVLVDRGSVPAVAGNRRPRCNEFGHERYAALGPLRNDLFCAAEYSAVTCALFGLWLQLCVSKWTNVSLATPWNLDSVELGGHAWQNETDGGAVAWLAHADAGPGGVATQDIVAQARSRVDGQIGAERGVEMTIARAELEGSAESGAAAGSAEVSRAEREANLTWVAGELKEEPTCPWHGAAESELGAHVLQEHESILSRVAADLARLETDVGQREDAQYLSAHDEASARKLHDKDGNGMGKEKDADGEDSDKGKAGRRGPPPSAGRAMPSIAGLPSLLEGLDPAARSDVERVLRVRELVGFGEVSEPLRAKVACWCGGAATASGPPRQEDDAASEAWRQAERQRVVSVHSLWTFETANFNVLRAARPLGAGHRDAARRGPEDAPQGPGLCDFCDVERLTCAGVRLGQLAPAAEIGGAANREGTGQKWKGTVANLRQLFVHILLVKIVVLMMMLVKIHPHMQLQLFDAPVAQEALLLEQCRRYRQAAPGASSAGGLVPDLAGAHAHLGLALEDPPDGAAACWASLTPRVGGGELCALGAEGVAAPAWPRLAALAPALGVMLGALRRCGAEGISVVACLAPVAGGAQASWLIRCANRGRAEAQVADAGSAELGGLTGSGSDPYLQLAALRAEASERRGPAGEAEQRRDAGEPPLVARTVPARSAGAAEALRRGRGEPERQAAEQATAQDDSAAREGGGEMGQAPSQRAAGPVGARQNAAREGGARSTMSRSNSSSPRPRRTPPWASPDAGASRSEAASSVR</sequence>
<keyword evidence="6" id="KW-1185">Reference proteome</keyword>
<feature type="repeat" description="ANK" evidence="3">
    <location>
        <begin position="176"/>
        <end position="208"/>
    </location>
</feature>
<dbReference type="InterPro" id="IPR011050">
    <property type="entry name" value="Pectin_lyase_fold/virulence"/>
</dbReference>
<dbReference type="PANTHER" id="PTHR24198:SF165">
    <property type="entry name" value="ANKYRIN REPEAT-CONTAINING PROTEIN-RELATED"/>
    <property type="match status" value="1"/>
</dbReference>
<evidence type="ECO:0000256" key="2">
    <source>
        <dbReference type="ARBA" id="ARBA00023043"/>
    </source>
</evidence>
<dbReference type="EMBL" id="CAUYUJ010018948">
    <property type="protein sequence ID" value="CAK0887474.1"/>
    <property type="molecule type" value="Genomic_DNA"/>
</dbReference>
<dbReference type="InterPro" id="IPR002110">
    <property type="entry name" value="Ankyrin_rpt"/>
</dbReference>
<feature type="compositionally biased region" description="Basic and acidic residues" evidence="4">
    <location>
        <begin position="1080"/>
        <end position="1098"/>
    </location>
</feature>
<dbReference type="PANTHER" id="PTHR24198">
    <property type="entry name" value="ANKYRIN REPEAT AND PROTEIN KINASE DOMAIN-CONTAINING PROTEIN"/>
    <property type="match status" value="1"/>
</dbReference>
<keyword evidence="2 3" id="KW-0040">ANK repeat</keyword>
<evidence type="ECO:0000313" key="6">
    <source>
        <dbReference type="Proteomes" id="UP001189429"/>
    </source>
</evidence>
<dbReference type="Pfam" id="PF00023">
    <property type="entry name" value="Ank"/>
    <property type="match status" value="1"/>
</dbReference>
<feature type="region of interest" description="Disordered" evidence="4">
    <location>
        <begin position="669"/>
        <end position="720"/>
    </location>
</feature>
<dbReference type="SMART" id="SM00248">
    <property type="entry name" value="ANK"/>
    <property type="match status" value="4"/>
</dbReference>
<evidence type="ECO:0008006" key="7">
    <source>
        <dbReference type="Google" id="ProtNLM"/>
    </source>
</evidence>
<dbReference type="SUPFAM" id="SSF51126">
    <property type="entry name" value="Pectin lyase-like"/>
    <property type="match status" value="1"/>
</dbReference>
<dbReference type="Pfam" id="PF12796">
    <property type="entry name" value="Ank_2"/>
    <property type="match status" value="1"/>
</dbReference>
<gene>
    <name evidence="5" type="ORF">PCOR1329_LOCUS68514</name>
</gene>
<keyword evidence="1" id="KW-0677">Repeat</keyword>
<comment type="caution">
    <text evidence="5">The sequence shown here is derived from an EMBL/GenBank/DDBJ whole genome shotgun (WGS) entry which is preliminary data.</text>
</comment>
<evidence type="ECO:0000256" key="3">
    <source>
        <dbReference type="PROSITE-ProRule" id="PRU00023"/>
    </source>
</evidence>
<feature type="repeat" description="ANK" evidence="3">
    <location>
        <begin position="110"/>
        <end position="142"/>
    </location>
</feature>
<dbReference type="InterPro" id="IPR012334">
    <property type="entry name" value="Pectin_lyas_fold"/>
</dbReference>
<dbReference type="Proteomes" id="UP001189429">
    <property type="component" value="Unassembled WGS sequence"/>
</dbReference>
<protein>
    <recommendedName>
        <fullName evidence="7">Pectinesterase</fullName>
    </recommendedName>
</protein>
<feature type="region of interest" description="Disordered" evidence="4">
    <location>
        <begin position="1080"/>
        <end position="1209"/>
    </location>
</feature>
<feature type="compositionally biased region" description="Basic and acidic residues" evidence="4">
    <location>
        <begin position="1117"/>
        <end position="1129"/>
    </location>
</feature>
<dbReference type="Gene3D" id="1.25.40.20">
    <property type="entry name" value="Ankyrin repeat-containing domain"/>
    <property type="match status" value="1"/>
</dbReference>
<dbReference type="InterPro" id="IPR036770">
    <property type="entry name" value="Ankyrin_rpt-contain_sf"/>
</dbReference>
<reference evidence="5" key="1">
    <citation type="submission" date="2023-10" db="EMBL/GenBank/DDBJ databases">
        <authorList>
            <person name="Chen Y."/>
            <person name="Shah S."/>
            <person name="Dougan E. K."/>
            <person name="Thang M."/>
            <person name="Chan C."/>
        </authorList>
    </citation>
    <scope>NUCLEOTIDE SEQUENCE [LARGE SCALE GENOMIC DNA]</scope>
</reference>
<organism evidence="5 6">
    <name type="scientific">Prorocentrum cordatum</name>
    <dbReference type="NCBI Taxonomy" id="2364126"/>
    <lineage>
        <taxon>Eukaryota</taxon>
        <taxon>Sar</taxon>
        <taxon>Alveolata</taxon>
        <taxon>Dinophyceae</taxon>
        <taxon>Prorocentrales</taxon>
        <taxon>Prorocentraceae</taxon>
        <taxon>Prorocentrum</taxon>
    </lineage>
</organism>
<dbReference type="PROSITE" id="PS50088">
    <property type="entry name" value="ANK_REPEAT"/>
    <property type="match status" value="2"/>
</dbReference>
<dbReference type="Gene3D" id="2.160.20.10">
    <property type="entry name" value="Single-stranded right-handed beta-helix, Pectin lyase-like"/>
    <property type="match status" value="1"/>
</dbReference>
<evidence type="ECO:0000256" key="1">
    <source>
        <dbReference type="ARBA" id="ARBA00022737"/>
    </source>
</evidence>
<proteinExistence type="predicted"/>
<evidence type="ECO:0000313" key="5">
    <source>
        <dbReference type="EMBL" id="CAK0887474.1"/>
    </source>
</evidence>
<evidence type="ECO:0000256" key="4">
    <source>
        <dbReference type="SAM" id="MobiDB-lite"/>
    </source>
</evidence>
<accession>A0ABN9WQW2</accession>
<dbReference type="PROSITE" id="PS50297">
    <property type="entry name" value="ANK_REP_REGION"/>
    <property type="match status" value="2"/>
</dbReference>
<feature type="compositionally biased region" description="Basic and acidic residues" evidence="4">
    <location>
        <begin position="669"/>
        <end position="704"/>
    </location>
</feature>
<name>A0ABN9WQW2_9DINO</name>
<feature type="compositionally biased region" description="Low complexity" evidence="4">
    <location>
        <begin position="1173"/>
        <end position="1195"/>
    </location>
</feature>